<proteinExistence type="inferred from homology"/>
<accession>A0A2T0RM28</accession>
<reference evidence="11 12" key="1">
    <citation type="submission" date="2018-03" db="EMBL/GenBank/DDBJ databases">
        <title>Genomic Encyclopedia of Archaeal and Bacterial Type Strains, Phase II (KMG-II): from individual species to whole genera.</title>
        <authorList>
            <person name="Goeker M."/>
        </authorList>
    </citation>
    <scope>NUCLEOTIDE SEQUENCE [LARGE SCALE GENOMIC DNA]</scope>
    <source>
        <strain evidence="11 12">DSM 29328</strain>
    </source>
</reference>
<dbReference type="Pfam" id="PF04290">
    <property type="entry name" value="DctQ"/>
    <property type="match status" value="1"/>
</dbReference>
<evidence type="ECO:0000256" key="9">
    <source>
        <dbReference type="RuleBase" id="RU369079"/>
    </source>
</evidence>
<dbReference type="AlphaFoldDB" id="A0A2T0RM28"/>
<evidence type="ECO:0000256" key="1">
    <source>
        <dbReference type="ARBA" id="ARBA00004429"/>
    </source>
</evidence>
<dbReference type="InterPro" id="IPR055348">
    <property type="entry name" value="DctQ"/>
</dbReference>
<dbReference type="GO" id="GO:0015740">
    <property type="term" value="P:C4-dicarboxylate transport"/>
    <property type="evidence" value="ECO:0007669"/>
    <property type="project" value="TreeGrafter"/>
</dbReference>
<feature type="transmembrane region" description="Helical" evidence="9">
    <location>
        <begin position="45"/>
        <end position="62"/>
    </location>
</feature>
<keyword evidence="5 9" id="KW-0812">Transmembrane</keyword>
<evidence type="ECO:0000256" key="5">
    <source>
        <dbReference type="ARBA" id="ARBA00022692"/>
    </source>
</evidence>
<evidence type="ECO:0000313" key="11">
    <source>
        <dbReference type="EMBL" id="PRY22180.1"/>
    </source>
</evidence>
<feature type="transmembrane region" description="Helical" evidence="9">
    <location>
        <begin position="12"/>
        <end position="30"/>
    </location>
</feature>
<comment type="subcellular location">
    <subcellularLocation>
        <location evidence="1 9">Cell inner membrane</location>
        <topology evidence="1 9">Multi-pass membrane protein</topology>
    </subcellularLocation>
</comment>
<keyword evidence="2 9" id="KW-0813">Transport</keyword>
<keyword evidence="12" id="KW-1185">Reference proteome</keyword>
<evidence type="ECO:0000313" key="12">
    <source>
        <dbReference type="Proteomes" id="UP000239480"/>
    </source>
</evidence>
<evidence type="ECO:0000256" key="6">
    <source>
        <dbReference type="ARBA" id="ARBA00022989"/>
    </source>
</evidence>
<keyword evidence="4 9" id="KW-0997">Cell inner membrane</keyword>
<keyword evidence="7 9" id="KW-0472">Membrane</keyword>
<dbReference type="PANTHER" id="PTHR35011:SF5">
    <property type="entry name" value="SIALIC ACID TRAP TRANSPORTER SMALL PERMEASE PROTEIN SIAQ"/>
    <property type="match status" value="1"/>
</dbReference>
<comment type="subunit">
    <text evidence="9">The complex comprises the extracytoplasmic solute receptor protein and the two transmembrane proteins.</text>
</comment>
<gene>
    <name evidence="11" type="ORF">CLV78_107104</name>
</gene>
<feature type="domain" description="Tripartite ATP-independent periplasmic transporters DctQ component" evidence="10">
    <location>
        <begin position="21"/>
        <end position="145"/>
    </location>
</feature>
<dbReference type="RefSeq" id="WP_106205968.1">
    <property type="nucleotide sequence ID" value="NZ_PVTD01000007.1"/>
</dbReference>
<evidence type="ECO:0000259" key="10">
    <source>
        <dbReference type="Pfam" id="PF04290"/>
    </source>
</evidence>
<keyword evidence="3" id="KW-1003">Cell membrane</keyword>
<dbReference type="GO" id="GO:0005886">
    <property type="term" value="C:plasma membrane"/>
    <property type="evidence" value="ECO:0007669"/>
    <property type="project" value="UniProtKB-SubCell"/>
</dbReference>
<dbReference type="EMBL" id="PVTD01000007">
    <property type="protein sequence ID" value="PRY22180.1"/>
    <property type="molecule type" value="Genomic_DNA"/>
</dbReference>
<keyword evidence="6 9" id="KW-1133">Transmembrane helix</keyword>
<dbReference type="GO" id="GO:0022857">
    <property type="term" value="F:transmembrane transporter activity"/>
    <property type="evidence" value="ECO:0007669"/>
    <property type="project" value="UniProtKB-UniRule"/>
</dbReference>
<comment type="similarity">
    <text evidence="8 9">Belongs to the TRAP transporter small permease family.</text>
</comment>
<evidence type="ECO:0000256" key="7">
    <source>
        <dbReference type="ARBA" id="ARBA00023136"/>
    </source>
</evidence>
<dbReference type="Proteomes" id="UP000239480">
    <property type="component" value="Unassembled WGS sequence"/>
</dbReference>
<dbReference type="PANTHER" id="PTHR35011">
    <property type="entry name" value="2,3-DIKETO-L-GULONATE TRAP TRANSPORTER SMALL PERMEASE PROTEIN YIAM"/>
    <property type="match status" value="1"/>
</dbReference>
<feature type="transmembrane region" description="Helical" evidence="9">
    <location>
        <begin position="83"/>
        <end position="104"/>
    </location>
</feature>
<dbReference type="OrthoDB" id="4964541at2"/>
<evidence type="ECO:0000256" key="8">
    <source>
        <dbReference type="ARBA" id="ARBA00038436"/>
    </source>
</evidence>
<sequence>MSGNGRYSIEGYAATVLFLGLIFVVLLQVFGRSGLFAAPVWTEELARWIWVWMAFIATGEAERRNVQLRMGILAELLLGRMRFVLFTAIDIIYLAVTCHLFWIGYKTVLRTWSNESVTLPFSDAVLYASYPIAAVFIIWRVASRIRWQLIHRRPFAFDPEGTK</sequence>
<feature type="transmembrane region" description="Helical" evidence="9">
    <location>
        <begin position="124"/>
        <end position="142"/>
    </location>
</feature>
<evidence type="ECO:0000256" key="4">
    <source>
        <dbReference type="ARBA" id="ARBA00022519"/>
    </source>
</evidence>
<evidence type="ECO:0000256" key="2">
    <source>
        <dbReference type="ARBA" id="ARBA00022448"/>
    </source>
</evidence>
<comment type="function">
    <text evidence="9">Part of the tripartite ATP-independent periplasmic (TRAP) transport system.</text>
</comment>
<comment type="caution">
    <text evidence="11">The sequence shown here is derived from an EMBL/GenBank/DDBJ whole genome shotgun (WGS) entry which is preliminary data.</text>
</comment>
<dbReference type="InterPro" id="IPR007387">
    <property type="entry name" value="TRAP_DctQ"/>
</dbReference>
<evidence type="ECO:0000256" key="3">
    <source>
        <dbReference type="ARBA" id="ARBA00022475"/>
    </source>
</evidence>
<name>A0A2T0RM28_9RHOB</name>
<protein>
    <recommendedName>
        <fullName evidence="9">TRAP transporter small permease protein</fullName>
    </recommendedName>
</protein>
<organism evidence="11 12">
    <name type="scientific">Aliiruegeria haliotis</name>
    <dbReference type="NCBI Taxonomy" id="1280846"/>
    <lineage>
        <taxon>Bacteria</taxon>
        <taxon>Pseudomonadati</taxon>
        <taxon>Pseudomonadota</taxon>
        <taxon>Alphaproteobacteria</taxon>
        <taxon>Rhodobacterales</taxon>
        <taxon>Roseobacteraceae</taxon>
        <taxon>Aliiruegeria</taxon>
    </lineage>
</organism>